<evidence type="ECO:0000313" key="1">
    <source>
        <dbReference type="EMBL" id="ABY72800.1"/>
    </source>
</evidence>
<keyword evidence="2" id="KW-1185">Reference proteome</keyword>
<accession>B0BY74</accession>
<dbReference type="RefSeq" id="WP_012262464.1">
    <property type="nucleotide sequence ID" value="NC_010263.3"/>
</dbReference>
<dbReference type="HOGENOM" id="CLU_171103_0_0_5"/>
<dbReference type="Proteomes" id="UP000000796">
    <property type="component" value="Chromosome"/>
</dbReference>
<proteinExistence type="predicted"/>
<name>B0BY74_RICRO</name>
<reference evidence="1 2" key="2">
    <citation type="journal article" date="2015" name="Infect. Immun.">
        <title>Comparative genome sequencing of Rickettsia rickettsii strains that differ in virulence.</title>
        <authorList>
            <person name="Clark T.R."/>
            <person name="Noriea N.F."/>
            <person name="Bublitz D.C."/>
            <person name="Ellison D.W."/>
            <person name="Martens C."/>
            <person name="Lutter E.I."/>
            <person name="Hackstadt T."/>
        </authorList>
    </citation>
    <scope>NUCLEOTIDE SEQUENCE [LARGE SCALE GENOMIC DNA]</scope>
    <source>
        <strain evidence="1 2">Iowa</strain>
    </source>
</reference>
<dbReference type="GeneID" id="79938147"/>
<organism evidence="1 2">
    <name type="scientific">Rickettsia rickettsii (strain Iowa)</name>
    <dbReference type="NCBI Taxonomy" id="452659"/>
    <lineage>
        <taxon>Bacteria</taxon>
        <taxon>Pseudomonadati</taxon>
        <taxon>Pseudomonadota</taxon>
        <taxon>Alphaproteobacteria</taxon>
        <taxon>Rickettsiales</taxon>
        <taxon>Rickettsiaceae</taxon>
        <taxon>Rickettsieae</taxon>
        <taxon>Rickettsia</taxon>
        <taxon>spotted fever group</taxon>
    </lineage>
</organism>
<gene>
    <name evidence="1" type="ordered locus">RrIowa_0981</name>
</gene>
<dbReference type="AlphaFoldDB" id="B0BY74"/>
<dbReference type="KEGG" id="rrj:RrIowa_0981"/>
<evidence type="ECO:0000313" key="2">
    <source>
        <dbReference type="Proteomes" id="UP000000796"/>
    </source>
</evidence>
<reference evidence="1 2" key="1">
    <citation type="journal article" date="2008" name="Infect. Immun.">
        <title>Genomic comparison of virulent Rickettsia rickettsii Sheila Smith and avirulent Rickettsia rickettsii Iowa.</title>
        <authorList>
            <person name="Ellison D.W."/>
            <person name="Clark T.R."/>
            <person name="Sturdevant D.E."/>
            <person name="Virtaneva K."/>
            <person name="Porcella S.F."/>
            <person name="Hackstadt T."/>
        </authorList>
    </citation>
    <scope>NUCLEOTIDE SEQUENCE [LARGE SCALE GENOMIC DNA]</scope>
    <source>
        <strain evidence="1 2">Iowa</strain>
    </source>
</reference>
<dbReference type="EMBL" id="CP000766">
    <property type="protein sequence ID" value="ABY72800.1"/>
    <property type="molecule type" value="Genomic_DNA"/>
</dbReference>
<protein>
    <submittedName>
        <fullName evidence="1">Uncharacterized protein</fullName>
    </submittedName>
</protein>
<sequence>MNTNKVEQIETHTTKVFKYLQDYATYTALPTEEQKNFLQQQNLSTQRKALLLDVAQYYYKNNSDHKDILPRILQELEKYPNNNQEVQQKVCNVTSVSPKVVKAVARARRDLMK</sequence>